<evidence type="ECO:0000313" key="2">
    <source>
        <dbReference type="EMBL" id="MBC8589857.1"/>
    </source>
</evidence>
<proteinExistence type="predicted"/>
<dbReference type="Pfam" id="PF01206">
    <property type="entry name" value="TusA"/>
    <property type="match status" value="1"/>
</dbReference>
<dbReference type="AlphaFoldDB" id="A0A926IGR7"/>
<dbReference type="Gene3D" id="3.30.110.40">
    <property type="entry name" value="TusA-like domain"/>
    <property type="match status" value="1"/>
</dbReference>
<protein>
    <submittedName>
        <fullName evidence="2">Sulfurtransferase TusA family protein</fullName>
    </submittedName>
</protein>
<dbReference type="EMBL" id="JACRTK010000001">
    <property type="protein sequence ID" value="MBC8589857.1"/>
    <property type="molecule type" value="Genomic_DNA"/>
</dbReference>
<reference evidence="2 3" key="1">
    <citation type="submission" date="2020-08" db="EMBL/GenBank/DDBJ databases">
        <title>Genome public.</title>
        <authorList>
            <person name="Liu C."/>
            <person name="Sun Q."/>
        </authorList>
    </citation>
    <scope>NUCLEOTIDE SEQUENCE [LARGE SCALE GENOMIC DNA]</scope>
    <source>
        <strain evidence="2 3">NSJ-26</strain>
    </source>
</reference>
<dbReference type="RefSeq" id="WP_249322669.1">
    <property type="nucleotide sequence ID" value="NZ_JACRTK010000001.1"/>
</dbReference>
<dbReference type="CDD" id="cd03421">
    <property type="entry name" value="SirA_like_N"/>
    <property type="match status" value="1"/>
</dbReference>
<evidence type="ECO:0000259" key="1">
    <source>
        <dbReference type="PROSITE" id="PS01148"/>
    </source>
</evidence>
<keyword evidence="3" id="KW-1185">Reference proteome</keyword>
<name>A0A926IGR7_9FIRM</name>
<feature type="domain" description="UPF0033" evidence="1">
    <location>
        <begin position="4"/>
        <end position="28"/>
    </location>
</feature>
<comment type="caution">
    <text evidence="2">The sequence shown here is derived from an EMBL/GenBank/DDBJ whole genome shotgun (WGS) entry which is preliminary data.</text>
</comment>
<dbReference type="PROSITE" id="PS01148">
    <property type="entry name" value="UPF0033"/>
    <property type="match status" value="1"/>
</dbReference>
<sequence>MEKIDTCGMSCPQPVLMTKNALDNNPNGVDIIVDNNTAKGNVERFLKHSGYSISVKQREDIFIIEARK</sequence>
<dbReference type="SUPFAM" id="SSF64307">
    <property type="entry name" value="SirA-like"/>
    <property type="match status" value="1"/>
</dbReference>
<dbReference type="Proteomes" id="UP000601522">
    <property type="component" value="Unassembled WGS sequence"/>
</dbReference>
<gene>
    <name evidence="2" type="ORF">H8689_01705</name>
</gene>
<evidence type="ECO:0000313" key="3">
    <source>
        <dbReference type="Proteomes" id="UP000601522"/>
    </source>
</evidence>
<dbReference type="InterPro" id="IPR001455">
    <property type="entry name" value="TusA-like"/>
</dbReference>
<accession>A0A926IGR7</accession>
<dbReference type="InterPro" id="IPR036868">
    <property type="entry name" value="TusA-like_sf"/>
</dbReference>
<organism evidence="2 3">
    <name type="scientific">Wansuia hejianensis</name>
    <dbReference type="NCBI Taxonomy" id="2763667"/>
    <lineage>
        <taxon>Bacteria</taxon>
        <taxon>Bacillati</taxon>
        <taxon>Bacillota</taxon>
        <taxon>Clostridia</taxon>
        <taxon>Lachnospirales</taxon>
        <taxon>Lachnospiraceae</taxon>
        <taxon>Wansuia</taxon>
    </lineage>
</organism>